<dbReference type="AlphaFoldDB" id="A0A1H7B110"/>
<dbReference type="SUPFAM" id="SSF52172">
    <property type="entry name" value="CheY-like"/>
    <property type="match status" value="1"/>
</dbReference>
<dbReference type="CDD" id="cd17557">
    <property type="entry name" value="REC_Rcp-like"/>
    <property type="match status" value="1"/>
</dbReference>
<keyword evidence="1" id="KW-0597">Phosphoprotein</keyword>
<dbReference type="InterPro" id="IPR052893">
    <property type="entry name" value="TCS_response_regulator"/>
</dbReference>
<dbReference type="EMBL" id="FNZH01000009">
    <property type="protein sequence ID" value="SEJ71509.1"/>
    <property type="molecule type" value="Genomic_DNA"/>
</dbReference>
<sequence>MLKLFLIEDNEGDILLISEALEDLRIPLHVTYAKDGEEAVRLLTACINASGNEVPDLVLLDINLPKKNGQEVLRFIKTSNDLKQLPVIMLTTSSSHRDVLESYRNHANSYITKPVGAESYQEILQKVEAFWFSLVQLPSKN</sequence>
<dbReference type="SMART" id="SM00448">
    <property type="entry name" value="REC"/>
    <property type="match status" value="1"/>
</dbReference>
<feature type="domain" description="Response regulatory" evidence="2">
    <location>
        <begin position="3"/>
        <end position="128"/>
    </location>
</feature>
<dbReference type="InterPro" id="IPR011006">
    <property type="entry name" value="CheY-like_superfamily"/>
</dbReference>
<gene>
    <name evidence="3" type="ORF">SAMN05192553_10984</name>
</gene>
<dbReference type="PANTHER" id="PTHR44520">
    <property type="entry name" value="RESPONSE REGULATOR RCP1-RELATED"/>
    <property type="match status" value="1"/>
</dbReference>
<dbReference type="InterPro" id="IPR001789">
    <property type="entry name" value="Sig_transdc_resp-reg_receiver"/>
</dbReference>
<protein>
    <submittedName>
        <fullName evidence="3">Response regulator receiver domain-containing protein</fullName>
    </submittedName>
</protein>
<dbReference type="PANTHER" id="PTHR44520:SF2">
    <property type="entry name" value="RESPONSE REGULATOR RCP1"/>
    <property type="match status" value="1"/>
</dbReference>
<dbReference type="Gene3D" id="3.40.50.2300">
    <property type="match status" value="1"/>
</dbReference>
<feature type="modified residue" description="4-aspartylphosphate" evidence="1">
    <location>
        <position position="61"/>
    </location>
</feature>
<proteinExistence type="predicted"/>
<name>A0A1H7B110_9BACT</name>
<dbReference type="Proteomes" id="UP000199403">
    <property type="component" value="Unassembled WGS sequence"/>
</dbReference>
<organism evidence="3 4">
    <name type="scientific">Cyclobacterium xiamenense</name>
    <dbReference type="NCBI Taxonomy" id="1297121"/>
    <lineage>
        <taxon>Bacteria</taxon>
        <taxon>Pseudomonadati</taxon>
        <taxon>Bacteroidota</taxon>
        <taxon>Cytophagia</taxon>
        <taxon>Cytophagales</taxon>
        <taxon>Cyclobacteriaceae</taxon>
        <taxon>Cyclobacterium</taxon>
    </lineage>
</organism>
<reference evidence="4" key="1">
    <citation type="submission" date="2016-10" db="EMBL/GenBank/DDBJ databases">
        <authorList>
            <person name="Varghese N."/>
            <person name="Submissions S."/>
        </authorList>
    </citation>
    <scope>NUCLEOTIDE SEQUENCE [LARGE SCALE GENOMIC DNA]</scope>
    <source>
        <strain evidence="4">IBRC-M 10761</strain>
    </source>
</reference>
<evidence type="ECO:0000259" key="2">
    <source>
        <dbReference type="PROSITE" id="PS50110"/>
    </source>
</evidence>
<dbReference type="GO" id="GO:0000160">
    <property type="term" value="P:phosphorelay signal transduction system"/>
    <property type="evidence" value="ECO:0007669"/>
    <property type="project" value="InterPro"/>
</dbReference>
<dbReference type="Pfam" id="PF00072">
    <property type="entry name" value="Response_reg"/>
    <property type="match status" value="1"/>
</dbReference>
<dbReference type="RefSeq" id="WP_244891243.1">
    <property type="nucleotide sequence ID" value="NZ_FNZH01000009.1"/>
</dbReference>
<evidence type="ECO:0000313" key="3">
    <source>
        <dbReference type="EMBL" id="SEJ71509.1"/>
    </source>
</evidence>
<dbReference type="PROSITE" id="PS50110">
    <property type="entry name" value="RESPONSE_REGULATORY"/>
    <property type="match status" value="1"/>
</dbReference>
<keyword evidence="4" id="KW-1185">Reference proteome</keyword>
<evidence type="ECO:0000256" key="1">
    <source>
        <dbReference type="PROSITE-ProRule" id="PRU00169"/>
    </source>
</evidence>
<evidence type="ECO:0000313" key="4">
    <source>
        <dbReference type="Proteomes" id="UP000199403"/>
    </source>
</evidence>
<dbReference type="STRING" id="1416801.SAMN05192553_10984"/>
<accession>A0A1H7B110</accession>